<dbReference type="AlphaFoldDB" id="A0A7S0M8L9"/>
<proteinExistence type="predicted"/>
<keyword evidence="2" id="KW-0812">Transmembrane</keyword>
<dbReference type="EMBL" id="HBEZ01017735">
    <property type="protein sequence ID" value="CAD8632094.1"/>
    <property type="molecule type" value="Transcribed_RNA"/>
</dbReference>
<protein>
    <submittedName>
        <fullName evidence="3">Uncharacterized protein</fullName>
    </submittedName>
</protein>
<evidence type="ECO:0000256" key="2">
    <source>
        <dbReference type="SAM" id="Phobius"/>
    </source>
</evidence>
<keyword evidence="2" id="KW-0472">Membrane</keyword>
<gene>
    <name evidence="3" type="ORF">CCUR1050_LOCUS9774</name>
</gene>
<evidence type="ECO:0000256" key="1">
    <source>
        <dbReference type="SAM" id="MobiDB-lite"/>
    </source>
</evidence>
<sequence>MVHHFRNLSVCTGTAVVASAKHNPELQQDQSGIFAAGQMLNERAGTVAARQVYMAQRTQRLDAAPPPGPGGTAKELRNSINEAVSVPATPENSHYITGYSDKEVHLLVIAALLLGTATIYFAWRTQRRVGDRAGYAAQNPQPTTSSTGKPAGAQSQGQGQGQGQRR</sequence>
<name>A0A7S0M8L9_9CRYP</name>
<organism evidence="3">
    <name type="scientific">Cryptomonas curvata</name>
    <dbReference type="NCBI Taxonomy" id="233186"/>
    <lineage>
        <taxon>Eukaryota</taxon>
        <taxon>Cryptophyceae</taxon>
        <taxon>Cryptomonadales</taxon>
        <taxon>Cryptomonadaceae</taxon>
        <taxon>Cryptomonas</taxon>
    </lineage>
</organism>
<keyword evidence="2" id="KW-1133">Transmembrane helix</keyword>
<feature type="region of interest" description="Disordered" evidence="1">
    <location>
        <begin position="133"/>
        <end position="166"/>
    </location>
</feature>
<evidence type="ECO:0000313" key="3">
    <source>
        <dbReference type="EMBL" id="CAD8632094.1"/>
    </source>
</evidence>
<feature type="compositionally biased region" description="Polar residues" evidence="1">
    <location>
        <begin position="138"/>
        <end position="148"/>
    </location>
</feature>
<reference evidence="3" key="1">
    <citation type="submission" date="2021-01" db="EMBL/GenBank/DDBJ databases">
        <authorList>
            <person name="Corre E."/>
            <person name="Pelletier E."/>
            <person name="Niang G."/>
            <person name="Scheremetjew M."/>
            <person name="Finn R."/>
            <person name="Kale V."/>
            <person name="Holt S."/>
            <person name="Cochrane G."/>
            <person name="Meng A."/>
            <person name="Brown T."/>
            <person name="Cohen L."/>
        </authorList>
    </citation>
    <scope>NUCLEOTIDE SEQUENCE</scope>
    <source>
        <strain evidence="3">CCAP979/52</strain>
    </source>
</reference>
<accession>A0A7S0M8L9</accession>
<feature type="transmembrane region" description="Helical" evidence="2">
    <location>
        <begin position="104"/>
        <end position="123"/>
    </location>
</feature>